<keyword evidence="2" id="KW-1003">Cell membrane</keyword>
<evidence type="ECO:0000256" key="6">
    <source>
        <dbReference type="SAM" id="Phobius"/>
    </source>
</evidence>
<dbReference type="Pfam" id="PF02687">
    <property type="entry name" value="FtsX"/>
    <property type="match status" value="2"/>
</dbReference>
<gene>
    <name evidence="9" type="ORF">ACFQ21_22210</name>
</gene>
<evidence type="ECO:0000256" key="5">
    <source>
        <dbReference type="ARBA" id="ARBA00023136"/>
    </source>
</evidence>
<dbReference type="InterPro" id="IPR003838">
    <property type="entry name" value="ABC3_permease_C"/>
</dbReference>
<feature type="domain" description="MacB-like periplasmic core" evidence="8">
    <location>
        <begin position="104"/>
        <end position="325"/>
    </location>
</feature>
<feature type="domain" description="ABC3 transporter permease C-terminal" evidence="7">
    <location>
        <begin position="755"/>
        <end position="869"/>
    </location>
</feature>
<reference evidence="10" key="1">
    <citation type="journal article" date="2019" name="Int. J. Syst. Evol. Microbiol.">
        <title>The Global Catalogue of Microorganisms (GCM) 10K type strain sequencing project: providing services to taxonomists for standard genome sequencing and annotation.</title>
        <authorList>
            <consortium name="The Broad Institute Genomics Platform"/>
            <consortium name="The Broad Institute Genome Sequencing Center for Infectious Disease"/>
            <person name="Wu L."/>
            <person name="Ma J."/>
        </authorList>
    </citation>
    <scope>NUCLEOTIDE SEQUENCE [LARGE SCALE GENOMIC DNA]</scope>
    <source>
        <strain evidence="10">CCUG 58938</strain>
    </source>
</reference>
<feature type="transmembrane region" description="Helical" evidence="6">
    <location>
        <begin position="463"/>
        <end position="486"/>
    </location>
</feature>
<dbReference type="PANTHER" id="PTHR30572:SF18">
    <property type="entry name" value="ABC-TYPE MACROLIDE FAMILY EXPORT SYSTEM PERMEASE COMPONENT 2"/>
    <property type="match status" value="1"/>
</dbReference>
<keyword evidence="10" id="KW-1185">Reference proteome</keyword>
<feature type="transmembrane region" description="Helical" evidence="6">
    <location>
        <begin position="105"/>
        <end position="129"/>
    </location>
</feature>
<dbReference type="RefSeq" id="WP_377582796.1">
    <property type="nucleotide sequence ID" value="NZ_JBHTKA010000008.1"/>
</dbReference>
<keyword evidence="3 6" id="KW-0812">Transmembrane</keyword>
<feature type="transmembrane region" description="Helical" evidence="6">
    <location>
        <begin position="835"/>
        <end position="858"/>
    </location>
</feature>
<feature type="transmembrane region" description="Helical" evidence="6">
    <location>
        <begin position="804"/>
        <end position="823"/>
    </location>
</feature>
<dbReference type="Pfam" id="PF12704">
    <property type="entry name" value="MacB_PCD"/>
    <property type="match status" value="2"/>
</dbReference>
<dbReference type="PANTHER" id="PTHR30572">
    <property type="entry name" value="MEMBRANE COMPONENT OF TRANSPORTER-RELATED"/>
    <property type="match status" value="1"/>
</dbReference>
<feature type="domain" description="ABC3 transporter permease C-terminal" evidence="7">
    <location>
        <begin position="372"/>
        <end position="490"/>
    </location>
</feature>
<dbReference type="NCBIfam" id="NF038404">
    <property type="entry name" value="perm_prefix_2"/>
    <property type="match status" value="1"/>
</dbReference>
<comment type="subcellular location">
    <subcellularLocation>
        <location evidence="1">Cell membrane</location>
        <topology evidence="1">Multi-pass membrane protein</topology>
    </subcellularLocation>
</comment>
<keyword evidence="5 6" id="KW-0472">Membrane</keyword>
<evidence type="ECO:0000259" key="8">
    <source>
        <dbReference type="Pfam" id="PF12704"/>
    </source>
</evidence>
<name>A0ABW3K9D3_9BACT</name>
<feature type="transmembrane region" description="Helical" evidence="6">
    <location>
        <begin position="754"/>
        <end position="776"/>
    </location>
</feature>
<proteinExistence type="predicted"/>
<evidence type="ECO:0000259" key="7">
    <source>
        <dbReference type="Pfam" id="PF02687"/>
    </source>
</evidence>
<feature type="domain" description="MacB-like periplasmic core" evidence="8">
    <location>
        <begin position="518"/>
        <end position="677"/>
    </location>
</feature>
<sequence>MNRLNKPPKLTEKFFSWYCHSSAMEDLHGDLEELFYSDLENMSARRARWRYRQRVVSLLFSYAVKKRRQKASYHHYSFTSYHPAMLKNYFLIATRNLAKHKLFTIINALGLAVGMSIGLLLIALLAFLWRYDTFHVNKDRIYRVISHTNDKRSTRPFATTPAPVAQALRDGFTGVEEVVRINSSLEGEANYKGKDIPLQGYYTEPNFLRVFTFPIVKGNIASVLAKPNSMIMTETAAAKMFGDEDPVGKVIEMQGHDFEITGVLKDHPKNSHMQFEVLASYQTLLQQESASGKTINSWFDPTDSYVYLLLPPQHDIPAIENYINKVSAPIYAQSKDFKAQFELQALHDIAPGPDMRYSIGPEWDYASLGVFIFLVILILLPACFNYANISISRALRRMKEIGLRKTMGGQRSQIFAQFVVEAMVITMIALVMSYYIFYVVRFEFVNMLVDSSAVDLTPDLTTVIYFVGFAIFVGFIAGIVPAIYFAKLTPVQALKTQPVSKGFTAINFRKVLIVSQFALSLGFIMSVVIVFNQYRQTLNHNFGFDQENILDVELQGTDPQIFRNEFAKLPAAQSISMSSGIMGTGGVESIWIKEKNFIDTLEVYQMFVDEKYITNLNLTLLAGNNFSDDAARNKKHIIINEEFLKTLKSTNAADALGQVVVLTGGEEFTVVGVLKNFHYTSLRDPIRSFFFRYDPSRFAYANIKMITTDAFSSISEMEASWKTFAGEKKFMAKFFDDEISDAYSSYFGMIKICGFLGLLAITISCLGLLGMVVFTVENRIKEIGVRKVMGASASSVIVLLSKDFMKLMLIAAIIAIPITYLFFEKVYLNLQYYHADIGVLDIAVSLFIMLSLGVVTILSQTVRAAKANPVDSLRHE</sequence>
<evidence type="ECO:0000313" key="9">
    <source>
        <dbReference type="EMBL" id="MFD1002056.1"/>
    </source>
</evidence>
<evidence type="ECO:0000256" key="4">
    <source>
        <dbReference type="ARBA" id="ARBA00022989"/>
    </source>
</evidence>
<feature type="transmembrane region" description="Helical" evidence="6">
    <location>
        <begin position="365"/>
        <end position="389"/>
    </location>
</feature>
<organism evidence="9 10">
    <name type="scientific">Ohtaekwangia kribbensis</name>
    <dbReference type="NCBI Taxonomy" id="688913"/>
    <lineage>
        <taxon>Bacteria</taxon>
        <taxon>Pseudomonadati</taxon>
        <taxon>Bacteroidota</taxon>
        <taxon>Cytophagia</taxon>
        <taxon>Cytophagales</taxon>
        <taxon>Fulvivirgaceae</taxon>
        <taxon>Ohtaekwangia</taxon>
    </lineage>
</organism>
<feature type="transmembrane region" description="Helical" evidence="6">
    <location>
        <begin position="511"/>
        <end position="531"/>
    </location>
</feature>
<dbReference type="InterPro" id="IPR025857">
    <property type="entry name" value="MacB_PCD"/>
</dbReference>
<protein>
    <submittedName>
        <fullName evidence="9">ABC transporter permease</fullName>
    </submittedName>
</protein>
<dbReference type="Proteomes" id="UP001597112">
    <property type="component" value="Unassembled WGS sequence"/>
</dbReference>
<evidence type="ECO:0000313" key="10">
    <source>
        <dbReference type="Proteomes" id="UP001597112"/>
    </source>
</evidence>
<feature type="transmembrane region" description="Helical" evidence="6">
    <location>
        <begin position="414"/>
        <end position="437"/>
    </location>
</feature>
<keyword evidence="4 6" id="KW-1133">Transmembrane helix</keyword>
<evidence type="ECO:0000256" key="2">
    <source>
        <dbReference type="ARBA" id="ARBA00022475"/>
    </source>
</evidence>
<dbReference type="InterPro" id="IPR050250">
    <property type="entry name" value="Macrolide_Exporter_MacB"/>
</dbReference>
<accession>A0ABW3K9D3</accession>
<evidence type="ECO:0000256" key="1">
    <source>
        <dbReference type="ARBA" id="ARBA00004651"/>
    </source>
</evidence>
<dbReference type="EMBL" id="JBHTKA010000008">
    <property type="protein sequence ID" value="MFD1002056.1"/>
    <property type="molecule type" value="Genomic_DNA"/>
</dbReference>
<dbReference type="InterPro" id="IPR047699">
    <property type="entry name" value="Permease_put_prefix"/>
</dbReference>
<comment type="caution">
    <text evidence="9">The sequence shown here is derived from an EMBL/GenBank/DDBJ whole genome shotgun (WGS) entry which is preliminary data.</text>
</comment>
<evidence type="ECO:0000256" key="3">
    <source>
        <dbReference type="ARBA" id="ARBA00022692"/>
    </source>
</evidence>